<dbReference type="PATRIC" id="fig|1324352.5.peg.3286"/>
<accession>A0A0G3M5G9</accession>
<sequence length="166" mass="19327">MAEYHVKSNNSLSFEITKSSQLVGSLTYKSWFTFNAEIETAEHQRYQIEPKGFWGTTIELKNGEQVLLKFRMNWTGEIVIQTSFNGMKNGYVFKHRGVFKDSFVLTDQEGIELLVLKPNLSWKLMNYEYQIITTEHFETFPNKEILLITALHCANYYMSMMVGAVI</sequence>
<dbReference type="KEGG" id="cgn:OK18_15760"/>
<dbReference type="RefSeq" id="WP_053328613.1">
    <property type="nucleotide sequence ID" value="NZ_CP009928.1"/>
</dbReference>
<dbReference type="AlphaFoldDB" id="A0A0G3M5G9"/>
<proteinExistence type="predicted"/>
<organism evidence="1 2">
    <name type="scientific">Chryseobacterium gallinarum</name>
    <dbReference type="NCBI Taxonomy" id="1324352"/>
    <lineage>
        <taxon>Bacteria</taxon>
        <taxon>Pseudomonadati</taxon>
        <taxon>Bacteroidota</taxon>
        <taxon>Flavobacteriia</taxon>
        <taxon>Flavobacteriales</taxon>
        <taxon>Weeksellaceae</taxon>
        <taxon>Chryseobacterium group</taxon>
        <taxon>Chryseobacterium</taxon>
    </lineage>
</organism>
<dbReference type="STRING" id="1324352.OK18_15760"/>
<dbReference type="EMBL" id="CP009928">
    <property type="protein sequence ID" value="AKK73870.1"/>
    <property type="molecule type" value="Genomic_DNA"/>
</dbReference>
<gene>
    <name evidence="1" type="ORF">OK18_15760</name>
</gene>
<protein>
    <submittedName>
        <fullName evidence="1">Uncharacterized protein</fullName>
    </submittedName>
</protein>
<reference evidence="1 2" key="1">
    <citation type="submission" date="2014-11" db="EMBL/GenBank/DDBJ databases">
        <authorList>
            <person name="Park G.-S."/>
            <person name="Hong S.-J."/>
            <person name="Jung B.K."/>
            <person name="Khan A.R."/>
            <person name="Kwak Y."/>
            <person name="Shin J.-H."/>
        </authorList>
    </citation>
    <scope>NUCLEOTIDE SEQUENCE [LARGE SCALE GENOMIC DNA]</scope>
    <source>
        <strain evidence="1 2">DSM 27622</strain>
    </source>
</reference>
<dbReference type="Proteomes" id="UP000035213">
    <property type="component" value="Chromosome"/>
</dbReference>
<name>A0A0G3M5G9_CHRGL</name>
<evidence type="ECO:0000313" key="2">
    <source>
        <dbReference type="Proteomes" id="UP000035213"/>
    </source>
</evidence>
<dbReference type="OrthoDB" id="948713at2"/>
<evidence type="ECO:0000313" key="1">
    <source>
        <dbReference type="EMBL" id="AKK73870.1"/>
    </source>
</evidence>